<reference evidence="7" key="1">
    <citation type="submission" date="2021-06" db="EMBL/GenBank/DDBJ databases">
        <authorList>
            <person name="Hodson N. C."/>
            <person name="Mongue J. A."/>
            <person name="Jaron S. K."/>
        </authorList>
    </citation>
    <scope>NUCLEOTIDE SEQUENCE</scope>
</reference>
<comment type="similarity">
    <text evidence="2">Belongs to the GILT family.</text>
</comment>
<feature type="chain" id="PRO_5035309944" evidence="6">
    <location>
        <begin position="26"/>
        <end position="214"/>
    </location>
</feature>
<evidence type="ECO:0000256" key="2">
    <source>
        <dbReference type="ARBA" id="ARBA00005679"/>
    </source>
</evidence>
<dbReference type="Proteomes" id="UP000708208">
    <property type="component" value="Unassembled WGS sequence"/>
</dbReference>
<accession>A0A8J2J491</accession>
<dbReference type="OrthoDB" id="958254at2759"/>
<evidence type="ECO:0000313" key="8">
    <source>
        <dbReference type="Proteomes" id="UP000708208"/>
    </source>
</evidence>
<keyword evidence="8" id="KW-1185">Reference proteome</keyword>
<keyword evidence="4 6" id="KW-0732">Signal</keyword>
<dbReference type="PANTHER" id="PTHR13234:SF8">
    <property type="entry name" value="GAMMA-INTERFERON-INDUCIBLE LYSOSOMAL THIOL REDUCTASE"/>
    <property type="match status" value="1"/>
</dbReference>
<dbReference type="PANTHER" id="PTHR13234">
    <property type="entry name" value="GAMMA-INTERFERON INDUCIBLE LYSOSOMAL THIOL REDUCTASE GILT"/>
    <property type="match status" value="1"/>
</dbReference>
<protein>
    <submittedName>
        <fullName evidence="7">Uncharacterized protein</fullName>
    </submittedName>
</protein>
<dbReference type="AlphaFoldDB" id="A0A8J2J491"/>
<evidence type="ECO:0000256" key="5">
    <source>
        <dbReference type="ARBA" id="ARBA00023180"/>
    </source>
</evidence>
<comment type="caution">
    <text evidence="7">The sequence shown here is derived from an EMBL/GenBank/DDBJ whole genome shotgun (WGS) entry which is preliminary data.</text>
</comment>
<gene>
    <name evidence="7" type="ORF">AFUS01_LOCUS141</name>
</gene>
<evidence type="ECO:0000256" key="3">
    <source>
        <dbReference type="ARBA" id="ARBA00022525"/>
    </source>
</evidence>
<name>A0A8J2J491_9HEXA</name>
<evidence type="ECO:0000256" key="6">
    <source>
        <dbReference type="SAM" id="SignalP"/>
    </source>
</evidence>
<dbReference type="GO" id="GO:0005576">
    <property type="term" value="C:extracellular region"/>
    <property type="evidence" value="ECO:0007669"/>
    <property type="project" value="UniProtKB-SubCell"/>
</dbReference>
<dbReference type="Pfam" id="PF03227">
    <property type="entry name" value="GILT"/>
    <property type="match status" value="1"/>
</dbReference>
<evidence type="ECO:0000256" key="4">
    <source>
        <dbReference type="ARBA" id="ARBA00022729"/>
    </source>
</evidence>
<keyword evidence="5" id="KW-0325">Glycoprotein</keyword>
<evidence type="ECO:0000313" key="7">
    <source>
        <dbReference type="EMBL" id="CAG7632277.1"/>
    </source>
</evidence>
<comment type="subcellular location">
    <subcellularLocation>
        <location evidence="1">Secreted</location>
    </subcellularLocation>
</comment>
<sequence length="214" mass="24300">MRHRYILIACSLIAIVIICYKLTPSSEPSPETDELFKGTLSVGKSAPSLLIIKVFYEVLCPDSKYFIVKQLYPAWTKFKMMNVSHLTDIQLIPFGKAHAQMQKGEYTFECQHGEEECRLNRIHACLIDDKLITFDTKLEMIKCSISNPTKTSQCGLTECSKGNQLLYENGILQKADLGKIDFVPTITVNKSTQNQYELLKNFYGEIVSQLKTSL</sequence>
<dbReference type="GO" id="GO:0016671">
    <property type="term" value="F:oxidoreductase activity, acting on a sulfur group of donors, disulfide as acceptor"/>
    <property type="evidence" value="ECO:0007669"/>
    <property type="project" value="InterPro"/>
</dbReference>
<evidence type="ECO:0000256" key="1">
    <source>
        <dbReference type="ARBA" id="ARBA00004613"/>
    </source>
</evidence>
<dbReference type="EMBL" id="CAJVCH010000440">
    <property type="protein sequence ID" value="CAG7632277.1"/>
    <property type="molecule type" value="Genomic_DNA"/>
</dbReference>
<keyword evidence="3" id="KW-0964">Secreted</keyword>
<feature type="signal peptide" evidence="6">
    <location>
        <begin position="1"/>
        <end position="25"/>
    </location>
</feature>
<proteinExistence type="inferred from homology"/>
<dbReference type="InterPro" id="IPR004911">
    <property type="entry name" value="Interferon-induced_GILT"/>
</dbReference>
<organism evidence="7 8">
    <name type="scientific">Allacma fusca</name>
    <dbReference type="NCBI Taxonomy" id="39272"/>
    <lineage>
        <taxon>Eukaryota</taxon>
        <taxon>Metazoa</taxon>
        <taxon>Ecdysozoa</taxon>
        <taxon>Arthropoda</taxon>
        <taxon>Hexapoda</taxon>
        <taxon>Collembola</taxon>
        <taxon>Symphypleona</taxon>
        <taxon>Sminthuridae</taxon>
        <taxon>Allacma</taxon>
    </lineage>
</organism>